<dbReference type="Proteomes" id="UP001162834">
    <property type="component" value="Chromosome"/>
</dbReference>
<dbReference type="InterPro" id="IPR025997">
    <property type="entry name" value="SBP_2_dom"/>
</dbReference>
<comment type="subcellular location">
    <subcellularLocation>
        <location evidence="1">Cell envelope</location>
    </subcellularLocation>
</comment>
<name>A0A9E6XT75_9ACTN</name>
<dbReference type="SUPFAM" id="SSF53822">
    <property type="entry name" value="Periplasmic binding protein-like I"/>
    <property type="match status" value="1"/>
</dbReference>
<dbReference type="EMBL" id="CP087164">
    <property type="protein sequence ID" value="UGS33835.1"/>
    <property type="molecule type" value="Genomic_DNA"/>
</dbReference>
<gene>
    <name evidence="7" type="primary">rbsB</name>
    <name evidence="7" type="ORF">DSM104329_00200</name>
</gene>
<reference evidence="7" key="1">
    <citation type="journal article" date="2022" name="Int. J. Syst. Evol. Microbiol.">
        <title>Pseudomonas aegrilactucae sp. nov. and Pseudomonas morbosilactucae sp. nov., pathogens causing bacterial rot of lettuce in Japan.</title>
        <authorList>
            <person name="Sawada H."/>
            <person name="Fujikawa T."/>
            <person name="Satou M."/>
        </authorList>
    </citation>
    <scope>NUCLEOTIDE SEQUENCE</scope>
    <source>
        <strain evidence="7">0166_1</strain>
    </source>
</reference>
<dbReference type="RefSeq" id="WP_259313527.1">
    <property type="nucleotide sequence ID" value="NZ_CP087164.1"/>
</dbReference>
<dbReference type="PANTHER" id="PTHR46847:SF2">
    <property type="entry name" value="ABC TRANSPORTER SUGAR-BINDING PROTEIN"/>
    <property type="match status" value="1"/>
</dbReference>
<sequence length="358" mass="36908">MNCKRLDVAVATIATLACALLLAACGSSDNESTSTSTSAATATATAAADAAATTATSGAEEVVIGHVSPNLSNPTLAALDLGQKRAAQQLGWSVRTVDAGLSPDRQVSSIDTLINLRVGALTTWVLDPGPVDAALGRTRDADIPVVTFNSPSELVNTNIKTELSTSCKPFSYEADYIAERIPGASVLVIGSPPVPALQFRIKCFTDAAKAAGLKVLDREDNMEDSAARSQAITQDLLTKYPDTDAVWAYNDPTAIGAAAAVTSAGRDVWSGDKEGVIVIGNNGDADAIAAIRAGALTLTYDENTFEAGAAAVEVLVPVLRDGKPVSSMPAERAIPSDPVDASNVEEWVAPEERAAQVG</sequence>
<dbReference type="PANTHER" id="PTHR46847">
    <property type="entry name" value="D-ALLOSE-BINDING PERIPLASMIC PROTEIN-RELATED"/>
    <property type="match status" value="1"/>
</dbReference>
<dbReference type="Gene3D" id="3.40.50.2300">
    <property type="match status" value="2"/>
</dbReference>
<evidence type="ECO:0000313" key="8">
    <source>
        <dbReference type="Proteomes" id="UP001162834"/>
    </source>
</evidence>
<keyword evidence="3 5" id="KW-0732">Signal</keyword>
<dbReference type="GO" id="GO:0030246">
    <property type="term" value="F:carbohydrate binding"/>
    <property type="evidence" value="ECO:0007669"/>
    <property type="project" value="UniProtKB-ARBA"/>
</dbReference>
<evidence type="ECO:0000313" key="7">
    <source>
        <dbReference type="EMBL" id="UGS33835.1"/>
    </source>
</evidence>
<proteinExistence type="inferred from homology"/>
<feature type="domain" description="Periplasmic binding protein" evidence="6">
    <location>
        <begin position="64"/>
        <end position="322"/>
    </location>
</feature>
<evidence type="ECO:0000259" key="6">
    <source>
        <dbReference type="Pfam" id="PF13407"/>
    </source>
</evidence>
<evidence type="ECO:0000256" key="5">
    <source>
        <dbReference type="SAM" id="SignalP"/>
    </source>
</evidence>
<accession>A0A9E6XT75</accession>
<dbReference type="CDD" id="cd01536">
    <property type="entry name" value="PBP1_ABC_sugar_binding-like"/>
    <property type="match status" value="1"/>
</dbReference>
<dbReference type="InterPro" id="IPR028082">
    <property type="entry name" value="Peripla_BP_I"/>
</dbReference>
<evidence type="ECO:0000256" key="1">
    <source>
        <dbReference type="ARBA" id="ARBA00004196"/>
    </source>
</evidence>
<feature type="signal peptide" evidence="5">
    <location>
        <begin position="1"/>
        <end position="23"/>
    </location>
</feature>
<dbReference type="Pfam" id="PF13407">
    <property type="entry name" value="Peripla_BP_4"/>
    <property type="match status" value="1"/>
</dbReference>
<dbReference type="PROSITE" id="PS51257">
    <property type="entry name" value="PROKAR_LIPOPROTEIN"/>
    <property type="match status" value="1"/>
</dbReference>
<evidence type="ECO:0000256" key="4">
    <source>
        <dbReference type="SAM" id="MobiDB-lite"/>
    </source>
</evidence>
<comment type="similarity">
    <text evidence="2">Belongs to the bacterial solute-binding protein 2 family.</text>
</comment>
<dbReference type="AlphaFoldDB" id="A0A9E6XT75"/>
<feature type="region of interest" description="Disordered" evidence="4">
    <location>
        <begin position="326"/>
        <end position="358"/>
    </location>
</feature>
<dbReference type="GO" id="GO:0030313">
    <property type="term" value="C:cell envelope"/>
    <property type="evidence" value="ECO:0007669"/>
    <property type="project" value="UniProtKB-SubCell"/>
</dbReference>
<protein>
    <submittedName>
        <fullName evidence="7">Ribose import binding protein RbsB</fullName>
    </submittedName>
</protein>
<organism evidence="7 8">
    <name type="scientific">Capillimicrobium parvum</name>
    <dbReference type="NCBI Taxonomy" id="2884022"/>
    <lineage>
        <taxon>Bacteria</taxon>
        <taxon>Bacillati</taxon>
        <taxon>Actinomycetota</taxon>
        <taxon>Thermoleophilia</taxon>
        <taxon>Solirubrobacterales</taxon>
        <taxon>Capillimicrobiaceae</taxon>
        <taxon>Capillimicrobium</taxon>
    </lineage>
</organism>
<feature type="chain" id="PRO_5039359320" evidence="5">
    <location>
        <begin position="24"/>
        <end position="358"/>
    </location>
</feature>
<evidence type="ECO:0000256" key="2">
    <source>
        <dbReference type="ARBA" id="ARBA00007639"/>
    </source>
</evidence>
<keyword evidence="8" id="KW-1185">Reference proteome</keyword>
<dbReference type="KEGG" id="sbae:DSM104329_00200"/>
<evidence type="ECO:0000256" key="3">
    <source>
        <dbReference type="ARBA" id="ARBA00022729"/>
    </source>
</evidence>